<dbReference type="Proteomes" id="UP000317494">
    <property type="component" value="Unassembled WGS sequence"/>
</dbReference>
<dbReference type="VEuPathDB" id="FungiDB:SeMB42_g04219"/>
<dbReference type="EMBL" id="QEAN01000166">
    <property type="protein sequence ID" value="TPX44769.1"/>
    <property type="molecule type" value="Genomic_DNA"/>
</dbReference>
<dbReference type="AlphaFoldDB" id="A0A507CZX3"/>
<gene>
    <name evidence="1" type="ORF">SeMB42_g04219</name>
</gene>
<evidence type="ECO:0000313" key="2">
    <source>
        <dbReference type="Proteomes" id="UP000317494"/>
    </source>
</evidence>
<organism evidence="1 2">
    <name type="scientific">Synchytrium endobioticum</name>
    <dbReference type="NCBI Taxonomy" id="286115"/>
    <lineage>
        <taxon>Eukaryota</taxon>
        <taxon>Fungi</taxon>
        <taxon>Fungi incertae sedis</taxon>
        <taxon>Chytridiomycota</taxon>
        <taxon>Chytridiomycota incertae sedis</taxon>
        <taxon>Chytridiomycetes</taxon>
        <taxon>Synchytriales</taxon>
        <taxon>Synchytriaceae</taxon>
        <taxon>Synchytrium</taxon>
    </lineage>
</organism>
<keyword evidence="2" id="KW-1185">Reference proteome</keyword>
<evidence type="ECO:0000313" key="1">
    <source>
        <dbReference type="EMBL" id="TPX44769.1"/>
    </source>
</evidence>
<proteinExistence type="predicted"/>
<name>A0A507CZX3_9FUNG</name>
<accession>A0A507CZX3</accession>
<sequence>MLVDSQDSPPLTESVEMQRSAVLSNPHSASRFIPFLTHRANQQNPTVQLGYFAMKHLPSAASMHSPSSLWRLRTISQRSSRKRAEIDSSQILLRKQLGRTT</sequence>
<reference evidence="1 2" key="1">
    <citation type="journal article" date="2019" name="Sci. Rep.">
        <title>Comparative genomics of chytrid fungi reveal insights into the obligate biotrophic and pathogenic lifestyle of Synchytrium endobioticum.</title>
        <authorList>
            <person name="van de Vossenberg B.T.L.H."/>
            <person name="Warris S."/>
            <person name="Nguyen H.D.T."/>
            <person name="van Gent-Pelzer M.P.E."/>
            <person name="Joly D.L."/>
            <person name="van de Geest H.C."/>
            <person name="Bonants P.J.M."/>
            <person name="Smith D.S."/>
            <person name="Levesque C.A."/>
            <person name="van der Lee T.A.J."/>
        </authorList>
    </citation>
    <scope>NUCLEOTIDE SEQUENCE [LARGE SCALE GENOMIC DNA]</scope>
    <source>
        <strain evidence="1 2">MB42</strain>
    </source>
</reference>
<protein>
    <submittedName>
        <fullName evidence="1">Uncharacterized protein</fullName>
    </submittedName>
</protein>
<comment type="caution">
    <text evidence="1">The sequence shown here is derived from an EMBL/GenBank/DDBJ whole genome shotgun (WGS) entry which is preliminary data.</text>
</comment>